<evidence type="ECO:0000256" key="1">
    <source>
        <dbReference type="ARBA" id="ARBA00005495"/>
    </source>
</evidence>
<dbReference type="EMBL" id="JAQHRD010000001">
    <property type="protein sequence ID" value="KAJ6445664.1"/>
    <property type="molecule type" value="Genomic_DNA"/>
</dbReference>
<evidence type="ECO:0000313" key="7">
    <source>
        <dbReference type="EMBL" id="KAJ6445664.1"/>
    </source>
</evidence>
<sequence>METTDDNTNTDADINTNRDPASVNADNIYINVHRTIHNPGVPSTTPGIMAQHGDITITTTSSHRHDHDDDDDTTVRITARCLCKAHAVSASVPVAALPLEGTYCHCTSCRHLTGALHSSSVPWPRGAASLAARALDLRAYAFSPRLTILFCPACGTPMFWSEAGEPDDAGLDAFMGVLSNNGNIDADIPGAATTTATTRLFRLKSHIFVDDTRDGGAAVWMRRLLGDDDPSRAPIPCFGAARDQSPLVDPEDMAAAAAAASRARAKDTATTATPDDDDDDDNDDGIPVRCVCKGVDLVLRRGLADFSAVKDASQLPFFVDPASHKLLATFDACDSCRGAFGIDIINWTFALMKHVDFAAPSSSSSSSSSPPPAPPTSSFPRTTLELKAAASAADGDERRDPRLGTLTYYASSDDVQRYFCSRCSATVFYAVDDRPDMVDLAPGLLDAPDGARAESVLSWSLGTLGAAEDIKGGWREELGESIKKNAEDWRIKNGTPKSWLRKMKEETEAQKAAALAAQS</sequence>
<evidence type="ECO:0000259" key="6">
    <source>
        <dbReference type="PROSITE" id="PS51891"/>
    </source>
</evidence>
<evidence type="ECO:0000256" key="4">
    <source>
        <dbReference type="ARBA" id="ARBA00023239"/>
    </source>
</evidence>
<dbReference type="GO" id="GO:0046872">
    <property type="term" value="F:metal ion binding"/>
    <property type="evidence" value="ECO:0007669"/>
    <property type="project" value="UniProtKB-KW"/>
</dbReference>
<dbReference type="PANTHER" id="PTHR33337">
    <property type="entry name" value="GFA DOMAIN-CONTAINING PROTEIN"/>
    <property type="match status" value="1"/>
</dbReference>
<dbReference type="InterPro" id="IPR006913">
    <property type="entry name" value="CENP-V/GFA"/>
</dbReference>
<feature type="compositionally biased region" description="Low complexity" evidence="5">
    <location>
        <begin position="264"/>
        <end position="273"/>
    </location>
</feature>
<keyword evidence="2" id="KW-0479">Metal-binding</keyword>
<name>A0AB34G2Q1_9HYPO</name>
<dbReference type="InterPro" id="IPR011057">
    <property type="entry name" value="Mss4-like_sf"/>
</dbReference>
<dbReference type="SUPFAM" id="SSF51316">
    <property type="entry name" value="Mss4-like"/>
    <property type="match status" value="2"/>
</dbReference>
<keyword evidence="3" id="KW-0862">Zinc</keyword>
<organism evidence="7 8">
    <name type="scientific">Purpureocillium lavendulum</name>
    <dbReference type="NCBI Taxonomy" id="1247861"/>
    <lineage>
        <taxon>Eukaryota</taxon>
        <taxon>Fungi</taxon>
        <taxon>Dikarya</taxon>
        <taxon>Ascomycota</taxon>
        <taxon>Pezizomycotina</taxon>
        <taxon>Sordariomycetes</taxon>
        <taxon>Hypocreomycetidae</taxon>
        <taxon>Hypocreales</taxon>
        <taxon>Ophiocordycipitaceae</taxon>
        <taxon>Purpureocillium</taxon>
    </lineage>
</organism>
<feature type="region of interest" description="Disordered" evidence="5">
    <location>
        <begin position="264"/>
        <end position="285"/>
    </location>
</feature>
<dbReference type="AlphaFoldDB" id="A0AB34G2Q1"/>
<comment type="caution">
    <text evidence="7">The sequence shown here is derived from an EMBL/GenBank/DDBJ whole genome shotgun (WGS) entry which is preliminary data.</text>
</comment>
<dbReference type="PROSITE" id="PS51891">
    <property type="entry name" value="CENP_V_GFA"/>
    <property type="match status" value="1"/>
</dbReference>
<comment type="similarity">
    <text evidence="1">Belongs to the Gfa family.</text>
</comment>
<feature type="compositionally biased region" description="Low complexity" evidence="5">
    <location>
        <begin position="6"/>
        <end position="19"/>
    </location>
</feature>
<dbReference type="Pfam" id="PF04828">
    <property type="entry name" value="GFA"/>
    <property type="match status" value="1"/>
</dbReference>
<dbReference type="Gene3D" id="3.90.1590.10">
    <property type="entry name" value="glutathione-dependent formaldehyde- activating enzyme (gfa)"/>
    <property type="match status" value="1"/>
</dbReference>
<feature type="compositionally biased region" description="Acidic residues" evidence="5">
    <location>
        <begin position="274"/>
        <end position="284"/>
    </location>
</feature>
<keyword evidence="4" id="KW-0456">Lyase</keyword>
<evidence type="ECO:0000256" key="3">
    <source>
        <dbReference type="ARBA" id="ARBA00022833"/>
    </source>
</evidence>
<evidence type="ECO:0000256" key="2">
    <source>
        <dbReference type="ARBA" id="ARBA00022723"/>
    </source>
</evidence>
<feature type="domain" description="CENP-V/GFA" evidence="6">
    <location>
        <begin position="77"/>
        <end position="202"/>
    </location>
</feature>
<keyword evidence="8" id="KW-1185">Reference proteome</keyword>
<feature type="region of interest" description="Disordered" evidence="5">
    <location>
        <begin position="360"/>
        <end position="381"/>
    </location>
</feature>
<dbReference type="Gene3D" id="2.170.150.70">
    <property type="match status" value="1"/>
</dbReference>
<gene>
    <name evidence="7" type="ORF">O9K51_00427</name>
</gene>
<feature type="region of interest" description="Disordered" evidence="5">
    <location>
        <begin position="1"/>
        <end position="21"/>
    </location>
</feature>
<accession>A0AB34G2Q1</accession>
<protein>
    <submittedName>
        <fullName evidence="7">Exocyst complex component Sec10</fullName>
    </submittedName>
</protein>
<evidence type="ECO:0000256" key="5">
    <source>
        <dbReference type="SAM" id="MobiDB-lite"/>
    </source>
</evidence>
<reference evidence="7" key="1">
    <citation type="submission" date="2023-01" db="EMBL/GenBank/DDBJ databases">
        <title>The growth and conidiation of Purpureocillium lavendulum are regulated by nitrogen source and histone H3K14 acetylation.</title>
        <authorList>
            <person name="Tang P."/>
            <person name="Han J."/>
            <person name="Zhang C."/>
            <person name="Tang P."/>
            <person name="Qi F."/>
            <person name="Zhang K."/>
            <person name="Liang L."/>
        </authorList>
    </citation>
    <scope>NUCLEOTIDE SEQUENCE</scope>
    <source>
        <strain evidence="7">YMF1.00683</strain>
    </source>
</reference>
<evidence type="ECO:0000313" key="8">
    <source>
        <dbReference type="Proteomes" id="UP001163105"/>
    </source>
</evidence>
<dbReference type="Proteomes" id="UP001163105">
    <property type="component" value="Unassembled WGS sequence"/>
</dbReference>
<dbReference type="PANTHER" id="PTHR33337:SF40">
    <property type="entry name" value="CENP-V_GFA DOMAIN-CONTAINING PROTEIN-RELATED"/>
    <property type="match status" value="1"/>
</dbReference>
<proteinExistence type="inferred from homology"/>
<dbReference type="GO" id="GO:0016846">
    <property type="term" value="F:carbon-sulfur lyase activity"/>
    <property type="evidence" value="ECO:0007669"/>
    <property type="project" value="InterPro"/>
</dbReference>